<reference evidence="2 3" key="1">
    <citation type="journal article" date="2015" name="Int. J. Syst. Evol. Microbiol.">
        <title>Winogradskyella litoriviva sp. nov., isolated from coastal seawater.</title>
        <authorList>
            <person name="Nedashkovskaya O.I."/>
            <person name="Kukhlevskiy A.D."/>
            <person name="Zhukova N.V."/>
            <person name="Kim S.J."/>
            <person name="Rhee S.K."/>
            <person name="Mikhailov V.V."/>
        </authorList>
    </citation>
    <scope>NUCLEOTIDE SEQUENCE [LARGE SCALE GENOMIC DNA]</scope>
    <source>
        <strain evidence="2 3">KMM6491</strain>
    </source>
</reference>
<dbReference type="SUPFAM" id="SSF74653">
    <property type="entry name" value="TolA/TonB C-terminal domain"/>
    <property type="match status" value="1"/>
</dbReference>
<evidence type="ECO:0000313" key="2">
    <source>
        <dbReference type="EMBL" id="NRD23295.1"/>
    </source>
</evidence>
<accession>A0ABX2E4K5</accession>
<dbReference type="Pfam" id="PF03544">
    <property type="entry name" value="TonB_C"/>
    <property type="match status" value="1"/>
</dbReference>
<proteinExistence type="predicted"/>
<comment type="caution">
    <text evidence="2">The sequence shown here is derived from an EMBL/GenBank/DDBJ whole genome shotgun (WGS) entry which is preliminary data.</text>
</comment>
<organism evidence="2 3">
    <name type="scientific">Winogradskyella litoriviva</name>
    <dbReference type="NCBI Taxonomy" id="1220182"/>
    <lineage>
        <taxon>Bacteria</taxon>
        <taxon>Pseudomonadati</taxon>
        <taxon>Bacteroidota</taxon>
        <taxon>Flavobacteriia</taxon>
        <taxon>Flavobacteriales</taxon>
        <taxon>Flavobacteriaceae</taxon>
        <taxon>Winogradskyella</taxon>
    </lineage>
</organism>
<keyword evidence="3" id="KW-1185">Reference proteome</keyword>
<protein>
    <submittedName>
        <fullName evidence="2">Energy transducer TonB</fullName>
    </submittedName>
</protein>
<sequence length="279" mass="31605">MKLFTFLLALFAFVNLSWSQKHPEFYKRQFVIFEGCSDANDKEKCYDIKLQELIGKQLNNSLFKDSIFIKAKKDTITVSTSILYDEKGAIVKEYSHISNYALETEENKFNLILDSIAKVKPVLDTYNNGVASTVTNLFGYFLDKSKDSIVPILGFEPTEVPFAIIEKVPVYKGCNENLGNKELVSCMNGKVGELISKKFNAKLASKLGLPNGVVRIFINFKIDKDGKVIDIRARGPHKKLEEEAIRVISKIPKLKSPGFYRKKPVTMPFSIPIVFRITD</sequence>
<feature type="domain" description="TonB C-terminal" evidence="1">
    <location>
        <begin position="216"/>
        <end position="277"/>
    </location>
</feature>
<dbReference type="Gene3D" id="3.30.1150.10">
    <property type="match status" value="1"/>
</dbReference>
<gene>
    <name evidence="2" type="ORF">HNV10_08580</name>
</gene>
<dbReference type="Proteomes" id="UP000805085">
    <property type="component" value="Unassembled WGS sequence"/>
</dbReference>
<dbReference type="InterPro" id="IPR037682">
    <property type="entry name" value="TonB_C"/>
</dbReference>
<name>A0ABX2E4K5_9FLAO</name>
<evidence type="ECO:0000259" key="1">
    <source>
        <dbReference type="Pfam" id="PF03544"/>
    </source>
</evidence>
<dbReference type="EMBL" id="JABRWQ010000003">
    <property type="protein sequence ID" value="NRD23295.1"/>
    <property type="molecule type" value="Genomic_DNA"/>
</dbReference>
<evidence type="ECO:0000313" key="3">
    <source>
        <dbReference type="Proteomes" id="UP000805085"/>
    </source>
</evidence>
<dbReference type="RefSeq" id="WP_173300923.1">
    <property type="nucleotide sequence ID" value="NZ_JABRWQ010000003.1"/>
</dbReference>